<keyword evidence="3" id="KW-1185">Reference proteome</keyword>
<feature type="region of interest" description="Disordered" evidence="1">
    <location>
        <begin position="41"/>
        <end position="60"/>
    </location>
</feature>
<organism evidence="2 3">
    <name type="scientific">Datura stramonium</name>
    <name type="common">Jimsonweed</name>
    <name type="synonym">Common thornapple</name>
    <dbReference type="NCBI Taxonomy" id="4076"/>
    <lineage>
        <taxon>Eukaryota</taxon>
        <taxon>Viridiplantae</taxon>
        <taxon>Streptophyta</taxon>
        <taxon>Embryophyta</taxon>
        <taxon>Tracheophyta</taxon>
        <taxon>Spermatophyta</taxon>
        <taxon>Magnoliopsida</taxon>
        <taxon>eudicotyledons</taxon>
        <taxon>Gunneridae</taxon>
        <taxon>Pentapetalae</taxon>
        <taxon>asterids</taxon>
        <taxon>lamiids</taxon>
        <taxon>Solanales</taxon>
        <taxon>Solanaceae</taxon>
        <taxon>Solanoideae</taxon>
        <taxon>Datureae</taxon>
        <taxon>Datura</taxon>
    </lineage>
</organism>
<evidence type="ECO:0000313" key="2">
    <source>
        <dbReference type="EMBL" id="MCD7461591.1"/>
    </source>
</evidence>
<name>A0ABS8SRF8_DATST</name>
<dbReference type="EMBL" id="JACEIK010000736">
    <property type="protein sequence ID" value="MCD7461591.1"/>
    <property type="molecule type" value="Genomic_DNA"/>
</dbReference>
<gene>
    <name evidence="2" type="ORF">HAX54_046547</name>
</gene>
<feature type="non-terminal residue" evidence="2">
    <location>
        <position position="105"/>
    </location>
</feature>
<evidence type="ECO:0000256" key="1">
    <source>
        <dbReference type="SAM" id="MobiDB-lite"/>
    </source>
</evidence>
<comment type="caution">
    <text evidence="2">The sequence shown here is derived from an EMBL/GenBank/DDBJ whole genome shotgun (WGS) entry which is preliminary data.</text>
</comment>
<dbReference type="Proteomes" id="UP000823775">
    <property type="component" value="Unassembled WGS sequence"/>
</dbReference>
<accession>A0ABS8SRF8</accession>
<protein>
    <submittedName>
        <fullName evidence="2">Uncharacterized protein</fullName>
    </submittedName>
</protein>
<sequence>MWSQQQSHRNDKSSAAAVLRSGIPTTAAVLVKPTFHYTHSITQSQKKVDDNSHGTRTSGKVIQQVVPTPTLAEVDLSNWFNTESNTNITSDVHRTTKEDNDEHYM</sequence>
<reference evidence="2 3" key="1">
    <citation type="journal article" date="2021" name="BMC Genomics">
        <title>Datura genome reveals duplications of psychoactive alkaloid biosynthetic genes and high mutation rate following tissue culture.</title>
        <authorList>
            <person name="Rajewski A."/>
            <person name="Carter-House D."/>
            <person name="Stajich J."/>
            <person name="Litt A."/>
        </authorList>
    </citation>
    <scope>NUCLEOTIDE SEQUENCE [LARGE SCALE GENOMIC DNA]</scope>
    <source>
        <strain evidence="2">AR-01</strain>
    </source>
</reference>
<proteinExistence type="predicted"/>
<evidence type="ECO:0000313" key="3">
    <source>
        <dbReference type="Proteomes" id="UP000823775"/>
    </source>
</evidence>